<evidence type="ECO:0000313" key="2">
    <source>
        <dbReference type="Proteomes" id="UP000675554"/>
    </source>
</evidence>
<organism evidence="1 2">
    <name type="scientific">Streptomyces daliensis</name>
    <dbReference type="NCBI Taxonomy" id="299421"/>
    <lineage>
        <taxon>Bacteria</taxon>
        <taxon>Bacillati</taxon>
        <taxon>Actinomycetota</taxon>
        <taxon>Actinomycetes</taxon>
        <taxon>Kitasatosporales</taxon>
        <taxon>Streptomycetaceae</taxon>
        <taxon>Streptomyces</taxon>
    </lineage>
</organism>
<evidence type="ECO:0000313" key="1">
    <source>
        <dbReference type="EMBL" id="MBR7672051.1"/>
    </source>
</evidence>
<comment type="caution">
    <text evidence="1">The sequence shown here is derived from an EMBL/GenBank/DDBJ whole genome shotgun (WGS) entry which is preliminary data.</text>
</comment>
<keyword evidence="2" id="KW-1185">Reference proteome</keyword>
<proteinExistence type="predicted"/>
<dbReference type="AlphaFoldDB" id="A0A8T4IJ14"/>
<name>A0A8T4IJ14_9ACTN</name>
<accession>A0A8T4IJ14</accession>
<dbReference type="Proteomes" id="UP000675554">
    <property type="component" value="Unassembled WGS sequence"/>
</dbReference>
<sequence>MASTTFPVPPPAAVVLRARYASRLPAALDELRGPTDGRVDLPGHVAWSGLTSYDLERPRARMSLYRTVLAEGQREDLVDYLNRDLLLEQWPVLRKLVSRHLRQVWEDAFPALADRAIAAT</sequence>
<dbReference type="EMBL" id="JAGSMN010000064">
    <property type="protein sequence ID" value="MBR7672051.1"/>
    <property type="molecule type" value="Genomic_DNA"/>
</dbReference>
<protein>
    <submittedName>
        <fullName evidence="1">Uncharacterized protein</fullName>
    </submittedName>
</protein>
<reference evidence="1" key="1">
    <citation type="submission" date="2021-04" db="EMBL/GenBank/DDBJ databases">
        <title>Sequencing of actinobacteria type strains.</title>
        <authorList>
            <person name="Nguyen G.-S."/>
            <person name="Wentzel A."/>
        </authorList>
    </citation>
    <scope>NUCLEOTIDE SEQUENCE</scope>
    <source>
        <strain evidence="1">DSM 42095</strain>
    </source>
</reference>
<gene>
    <name evidence="1" type="ORF">KDA82_03155</name>
</gene>